<dbReference type="InterPro" id="IPR036291">
    <property type="entry name" value="NAD(P)-bd_dom_sf"/>
</dbReference>
<dbReference type="Gene3D" id="3.40.50.720">
    <property type="entry name" value="NAD(P)-binding Rossmann-like Domain"/>
    <property type="match status" value="2"/>
</dbReference>
<feature type="domain" description="D-isomer specific 2-hydroxyacid dehydrogenase catalytic" evidence="5">
    <location>
        <begin position="30"/>
        <end position="328"/>
    </location>
</feature>
<keyword evidence="2 4" id="KW-0560">Oxidoreductase</keyword>
<name>A0A7U9GF73_9GAMM</name>
<dbReference type="CDD" id="cd12169">
    <property type="entry name" value="PGDH_like_1"/>
    <property type="match status" value="1"/>
</dbReference>
<dbReference type="GO" id="GO:0016616">
    <property type="term" value="F:oxidoreductase activity, acting on the CH-OH group of donors, NAD or NADP as acceptor"/>
    <property type="evidence" value="ECO:0007669"/>
    <property type="project" value="InterPro"/>
</dbReference>
<dbReference type="InterPro" id="IPR006140">
    <property type="entry name" value="D-isomer_DH_NAD-bd"/>
</dbReference>
<keyword evidence="3" id="KW-0520">NAD</keyword>
<evidence type="ECO:0000256" key="1">
    <source>
        <dbReference type="ARBA" id="ARBA00005854"/>
    </source>
</evidence>
<feature type="domain" description="D-isomer specific 2-hydroxyacid dehydrogenase NAD-binding" evidence="6">
    <location>
        <begin position="126"/>
        <end position="298"/>
    </location>
</feature>
<proteinExistence type="inferred from homology"/>
<evidence type="ECO:0000256" key="2">
    <source>
        <dbReference type="ARBA" id="ARBA00023002"/>
    </source>
</evidence>
<evidence type="ECO:0000256" key="4">
    <source>
        <dbReference type="RuleBase" id="RU003719"/>
    </source>
</evidence>
<accession>A0A7U9GF73</accession>
<dbReference type="SUPFAM" id="SSF51735">
    <property type="entry name" value="NAD(P)-binding Rossmann-fold domains"/>
    <property type="match status" value="1"/>
</dbReference>
<dbReference type="EMBL" id="JH393258">
    <property type="protein sequence ID" value="EHJ92567.1"/>
    <property type="molecule type" value="Genomic_DNA"/>
</dbReference>
<reference evidence="7 8" key="1">
    <citation type="submission" date="2011-10" db="EMBL/GenBank/DDBJ databases">
        <authorList>
            <person name="Quillaguamn J."/>
            <person name="Guzmn D."/>
            <person name="Balderrama-Subieta A."/>
            <person name="Cardona-Ortuo C."/>
            <person name="Guevara-Martnez M."/>
            <person name="Callisaya-Quispe N."/>
        </authorList>
    </citation>
    <scope>NUCLEOTIDE SEQUENCE [LARGE SCALE GENOMIC DNA]</scope>
    <source>
        <strain evidence="7 8">LC1</strain>
    </source>
</reference>
<dbReference type="AlphaFoldDB" id="A0A7U9GF73"/>
<dbReference type="Pfam" id="PF00389">
    <property type="entry name" value="2-Hacid_dh"/>
    <property type="match status" value="1"/>
</dbReference>
<dbReference type="InterPro" id="IPR006139">
    <property type="entry name" value="D-isomer_2_OHA_DH_cat_dom"/>
</dbReference>
<evidence type="ECO:0000313" key="7">
    <source>
        <dbReference type="EMBL" id="EHJ92567.1"/>
    </source>
</evidence>
<sequence length="330" mass="35655">MRFTNLSAAHQGTDSMKIVIADDYQDCVRGLDAFKQLEGQDVTVYHDTLTDLDPLTTRLQDAEALVLIRERTPITAALLERLPNLKVISQTGGGAAHVDIAACRRHGITVMTGTGSPYAAAELTWGLVLAAMRHIPAEVGNLKAGRWQRTLGTGLKGRTLGIFGYGKIGSLVARYGQAFEMKVLVWGREGTRQRAADAGIEVAKNQADFFQRADVLSLHLRLNDDTRGIVSTESLAQMKPTSLLVNTSRSQLVAPGALEQALKAGRPGQAAVDVFDAEPLLADSLLELPNLIATPHLGYVEKDSYELYFGDAFSNLLAYINGQPVNNLAS</sequence>
<evidence type="ECO:0000313" key="8">
    <source>
        <dbReference type="Proteomes" id="UP000005756"/>
    </source>
</evidence>
<dbReference type="PANTHER" id="PTHR42789">
    <property type="entry name" value="D-ISOMER SPECIFIC 2-HYDROXYACID DEHYDROGENASE FAMILY PROTEIN (AFU_ORTHOLOGUE AFUA_6G10090)"/>
    <property type="match status" value="1"/>
</dbReference>
<dbReference type="SUPFAM" id="SSF52283">
    <property type="entry name" value="Formate/glycerate dehydrogenase catalytic domain-like"/>
    <property type="match status" value="1"/>
</dbReference>
<comment type="similarity">
    <text evidence="1 4">Belongs to the D-isomer specific 2-hydroxyacid dehydrogenase family.</text>
</comment>
<evidence type="ECO:0000259" key="5">
    <source>
        <dbReference type="Pfam" id="PF00389"/>
    </source>
</evidence>
<protein>
    <submittedName>
        <fullName evidence="7">D-3-phosphoglycerate dehydrogenase</fullName>
    </submittedName>
</protein>
<organism evidence="7 8">
    <name type="scientific">Vreelandella boliviensis LC1</name>
    <dbReference type="NCBI Taxonomy" id="1072583"/>
    <lineage>
        <taxon>Bacteria</taxon>
        <taxon>Pseudomonadati</taxon>
        <taxon>Pseudomonadota</taxon>
        <taxon>Gammaproteobacteria</taxon>
        <taxon>Oceanospirillales</taxon>
        <taxon>Halomonadaceae</taxon>
        <taxon>Vreelandella</taxon>
    </lineage>
</organism>
<dbReference type="PANTHER" id="PTHR42789:SF1">
    <property type="entry name" value="D-ISOMER SPECIFIC 2-HYDROXYACID DEHYDROGENASE FAMILY PROTEIN (AFU_ORTHOLOGUE AFUA_6G10090)"/>
    <property type="match status" value="1"/>
</dbReference>
<dbReference type="InterPro" id="IPR050857">
    <property type="entry name" value="D-2-hydroxyacid_DH"/>
</dbReference>
<dbReference type="GO" id="GO:0051287">
    <property type="term" value="F:NAD binding"/>
    <property type="evidence" value="ECO:0007669"/>
    <property type="project" value="InterPro"/>
</dbReference>
<dbReference type="Proteomes" id="UP000005756">
    <property type="component" value="Unassembled WGS sequence"/>
</dbReference>
<gene>
    <name evidence="7" type="ORF">KUC_2524</name>
</gene>
<dbReference type="Pfam" id="PF02826">
    <property type="entry name" value="2-Hacid_dh_C"/>
    <property type="match status" value="1"/>
</dbReference>
<evidence type="ECO:0000256" key="3">
    <source>
        <dbReference type="ARBA" id="ARBA00023027"/>
    </source>
</evidence>
<evidence type="ECO:0000259" key="6">
    <source>
        <dbReference type="Pfam" id="PF02826"/>
    </source>
</evidence>